<dbReference type="InterPro" id="IPR008972">
    <property type="entry name" value="Cupredoxin"/>
</dbReference>
<reference evidence="2" key="1">
    <citation type="submission" date="2020-02" db="EMBL/GenBank/DDBJ databases">
        <authorList>
            <person name="Meier V. D."/>
        </authorList>
    </citation>
    <scope>NUCLEOTIDE SEQUENCE</scope>
    <source>
        <strain evidence="2">AVDCRST_MAG19</strain>
    </source>
</reference>
<gene>
    <name evidence="2" type="ORF">AVDCRST_MAG19-4947</name>
</gene>
<feature type="region of interest" description="Disordered" evidence="1">
    <location>
        <begin position="51"/>
        <end position="79"/>
    </location>
</feature>
<dbReference type="AlphaFoldDB" id="A0A6J4VSW3"/>
<proteinExistence type="predicted"/>
<dbReference type="EMBL" id="CADCWL010000261">
    <property type="protein sequence ID" value="CAA9586776.1"/>
    <property type="molecule type" value="Genomic_DNA"/>
</dbReference>
<dbReference type="SUPFAM" id="SSF49503">
    <property type="entry name" value="Cupredoxins"/>
    <property type="match status" value="1"/>
</dbReference>
<evidence type="ECO:0000256" key="1">
    <source>
        <dbReference type="SAM" id="MobiDB-lite"/>
    </source>
</evidence>
<sequence>MREGFGARRGTGAGPLRRPAAGGGRRGLVALLAATLALAGWTGWDADRGEAGGHAVAAPRTSPAVQATGSEERAAGTDGECAVPEVAGPAESGAASGVAFAAPEGGGVTIRIEFAEGTPEAGAIAPVVRRIAPAPIPAAARATPAATPDPAAALADELAAAAGALAACLSDGEARTVALLATEDYLGQLYGVGDPLPREEYLALAADLDPVPTLVRSVRDVRRVDAGEATAEVVSVVGNQLLRARWTFVQAPPSERDDRLTTWRVDAETPLPFEAPAGARRLEVAIEEYAFGLPETEAAGPVVALEGRNAGAEDHELLVLRLDGGAAPADLLREPGPGLPAGVAYVGQVTVPAGERAELVLVDLDPGDYAVVCLFPTERGTPHLALGMEAAFTVE</sequence>
<organism evidence="2">
    <name type="scientific">uncultured Thermomicrobiales bacterium</name>
    <dbReference type="NCBI Taxonomy" id="1645740"/>
    <lineage>
        <taxon>Bacteria</taxon>
        <taxon>Pseudomonadati</taxon>
        <taxon>Thermomicrobiota</taxon>
        <taxon>Thermomicrobia</taxon>
        <taxon>Thermomicrobiales</taxon>
        <taxon>environmental samples</taxon>
    </lineage>
</organism>
<feature type="region of interest" description="Disordered" evidence="1">
    <location>
        <begin position="1"/>
        <end position="22"/>
    </location>
</feature>
<evidence type="ECO:0000313" key="2">
    <source>
        <dbReference type="EMBL" id="CAA9586776.1"/>
    </source>
</evidence>
<accession>A0A6J4VSW3</accession>
<name>A0A6J4VSW3_9BACT</name>
<protein>
    <submittedName>
        <fullName evidence="2">Uncharacterized protein</fullName>
    </submittedName>
</protein>